<dbReference type="GO" id="GO:0005829">
    <property type="term" value="C:cytosol"/>
    <property type="evidence" value="ECO:0007669"/>
    <property type="project" value="TreeGrafter"/>
</dbReference>
<dbReference type="PROSITE" id="PS50968">
    <property type="entry name" value="BIOTINYL_LIPOYL"/>
    <property type="match status" value="1"/>
</dbReference>
<feature type="modified residue" description="N6-lipoyllysine" evidence="3 4">
    <location>
        <position position="66"/>
    </location>
</feature>
<dbReference type="GO" id="GO:0009249">
    <property type="term" value="P:protein lipoylation"/>
    <property type="evidence" value="ECO:0007669"/>
    <property type="project" value="TreeGrafter"/>
</dbReference>
<dbReference type="InParanoid" id="W0RLD0"/>
<comment type="similarity">
    <text evidence="1 3">Belongs to the GcvH family.</text>
</comment>
<gene>
    <name evidence="3" type="primary">gcvH</name>
    <name evidence="6" type="ORF">J421_2686</name>
</gene>
<evidence type="ECO:0000259" key="5">
    <source>
        <dbReference type="PROSITE" id="PS50968"/>
    </source>
</evidence>
<dbReference type="PANTHER" id="PTHR11715">
    <property type="entry name" value="GLYCINE CLEAVAGE SYSTEM H PROTEIN"/>
    <property type="match status" value="1"/>
</dbReference>
<keyword evidence="7" id="KW-1185">Reference proteome</keyword>
<dbReference type="NCBIfam" id="NF002270">
    <property type="entry name" value="PRK01202.1"/>
    <property type="match status" value="1"/>
</dbReference>
<comment type="subunit">
    <text evidence="3">The glycine cleavage system is composed of four proteins: P, T, L and H.</text>
</comment>
<evidence type="ECO:0000256" key="3">
    <source>
        <dbReference type="HAMAP-Rule" id="MF_00272"/>
    </source>
</evidence>
<evidence type="ECO:0000313" key="7">
    <source>
        <dbReference type="Proteomes" id="UP000019151"/>
    </source>
</evidence>
<accession>W0RLD0</accession>
<evidence type="ECO:0000256" key="2">
    <source>
        <dbReference type="ARBA" id="ARBA00022823"/>
    </source>
</evidence>
<dbReference type="SUPFAM" id="SSF51230">
    <property type="entry name" value="Single hybrid motif"/>
    <property type="match status" value="1"/>
</dbReference>
<dbReference type="RefSeq" id="WP_025411693.1">
    <property type="nucleotide sequence ID" value="NZ_CP007128.1"/>
</dbReference>
<dbReference type="HOGENOM" id="CLU_097408_2_2_0"/>
<dbReference type="PATRIC" id="fig|861299.3.peg.2735"/>
<dbReference type="GO" id="GO:0005960">
    <property type="term" value="C:glycine cleavage complex"/>
    <property type="evidence" value="ECO:0007669"/>
    <property type="project" value="InterPro"/>
</dbReference>
<dbReference type="FunCoup" id="W0RLD0">
    <property type="interactions" value="491"/>
</dbReference>
<dbReference type="CDD" id="cd06848">
    <property type="entry name" value="GCS_H"/>
    <property type="match status" value="1"/>
</dbReference>
<dbReference type="eggNOG" id="COG0509">
    <property type="taxonomic scope" value="Bacteria"/>
</dbReference>
<evidence type="ECO:0000313" key="6">
    <source>
        <dbReference type="EMBL" id="AHG90223.1"/>
    </source>
</evidence>
<dbReference type="STRING" id="861299.J421_2686"/>
<proteinExistence type="inferred from homology"/>
<dbReference type="HAMAP" id="MF_00272">
    <property type="entry name" value="GcvH"/>
    <property type="match status" value="1"/>
</dbReference>
<comment type="cofactor">
    <cofactor evidence="3">
        <name>(R)-lipoate</name>
        <dbReference type="ChEBI" id="CHEBI:83088"/>
    </cofactor>
    <text evidence="3">Binds 1 lipoyl cofactor covalently.</text>
</comment>
<dbReference type="InterPro" id="IPR011053">
    <property type="entry name" value="Single_hybrid_motif"/>
</dbReference>
<dbReference type="EMBL" id="CP007128">
    <property type="protein sequence ID" value="AHG90223.1"/>
    <property type="molecule type" value="Genomic_DNA"/>
</dbReference>
<dbReference type="Gene3D" id="2.40.50.100">
    <property type="match status" value="1"/>
</dbReference>
<dbReference type="InterPro" id="IPR033753">
    <property type="entry name" value="GCV_H/Fam206"/>
</dbReference>
<sequence length="127" mass="13862">MSEIRSELQYTKDHEYVRASDEDGVFYVGITDYAQGELGDVVYVELPEVGRTLDAHEVFGTIEAVKAVSELYSPLAGEVVEINGRLDGEPALVNSDPYGDGWMIKLRVTGDRSALLDSSAYASLIGE</sequence>
<dbReference type="InterPro" id="IPR003016">
    <property type="entry name" value="2-oxoA_DH_lipoyl-BS"/>
</dbReference>
<name>W0RLD0_9BACT</name>
<dbReference type="InterPro" id="IPR000089">
    <property type="entry name" value="Biotin_lipoyl"/>
</dbReference>
<dbReference type="PROSITE" id="PS00189">
    <property type="entry name" value="LIPOYL"/>
    <property type="match status" value="1"/>
</dbReference>
<dbReference type="Pfam" id="PF01597">
    <property type="entry name" value="GCV_H"/>
    <property type="match status" value="1"/>
</dbReference>
<dbReference type="KEGG" id="gba:J421_2686"/>
<dbReference type="InterPro" id="IPR002930">
    <property type="entry name" value="GCV_H"/>
</dbReference>
<dbReference type="Proteomes" id="UP000019151">
    <property type="component" value="Chromosome"/>
</dbReference>
<reference evidence="6 7" key="1">
    <citation type="journal article" date="2014" name="Genome Announc.">
        <title>Genome Sequence and Methylome of Soil Bacterium Gemmatirosa kalamazoonensis KBS708T, a Member of the Rarely Cultivated Gemmatimonadetes Phylum.</title>
        <authorList>
            <person name="Debruyn J.M."/>
            <person name="Radosevich M."/>
            <person name="Wommack K.E."/>
            <person name="Polson S.W."/>
            <person name="Hauser L.J."/>
            <person name="Fawaz M.N."/>
            <person name="Korlach J."/>
            <person name="Tsai Y.C."/>
        </authorList>
    </citation>
    <scope>NUCLEOTIDE SEQUENCE [LARGE SCALE GENOMIC DNA]</scope>
    <source>
        <strain evidence="6 7">KBS708</strain>
    </source>
</reference>
<dbReference type="PANTHER" id="PTHR11715:SF3">
    <property type="entry name" value="GLYCINE CLEAVAGE SYSTEM H PROTEIN-RELATED"/>
    <property type="match status" value="1"/>
</dbReference>
<dbReference type="GO" id="GO:0019464">
    <property type="term" value="P:glycine decarboxylation via glycine cleavage system"/>
    <property type="evidence" value="ECO:0007669"/>
    <property type="project" value="UniProtKB-UniRule"/>
</dbReference>
<dbReference type="NCBIfam" id="TIGR00527">
    <property type="entry name" value="gcvH"/>
    <property type="match status" value="1"/>
</dbReference>
<dbReference type="InterPro" id="IPR017453">
    <property type="entry name" value="GCV_H_sub"/>
</dbReference>
<keyword evidence="2 3" id="KW-0450">Lipoyl</keyword>
<comment type="function">
    <text evidence="3">The glycine cleavage system catalyzes the degradation of glycine. The H protein shuttles the methylamine group of glycine from the P protein to the T protein.</text>
</comment>
<evidence type="ECO:0000256" key="4">
    <source>
        <dbReference type="PIRSR" id="PIRSR617453-50"/>
    </source>
</evidence>
<dbReference type="OrthoDB" id="9796712at2"/>
<dbReference type="AlphaFoldDB" id="W0RLD0"/>
<evidence type="ECO:0000256" key="1">
    <source>
        <dbReference type="ARBA" id="ARBA00009249"/>
    </source>
</evidence>
<feature type="domain" description="Lipoyl-binding" evidence="5">
    <location>
        <begin position="25"/>
        <end position="107"/>
    </location>
</feature>
<organism evidence="6 7">
    <name type="scientific">Gemmatirosa kalamazoonensis</name>
    <dbReference type="NCBI Taxonomy" id="861299"/>
    <lineage>
        <taxon>Bacteria</taxon>
        <taxon>Pseudomonadati</taxon>
        <taxon>Gemmatimonadota</taxon>
        <taxon>Gemmatimonadia</taxon>
        <taxon>Gemmatimonadales</taxon>
        <taxon>Gemmatimonadaceae</taxon>
        <taxon>Gemmatirosa</taxon>
    </lineage>
</organism>
<protein>
    <recommendedName>
        <fullName evidence="3">Glycine cleavage system H protein</fullName>
    </recommendedName>
</protein>